<evidence type="ECO:0000313" key="1">
    <source>
        <dbReference type="EMBL" id="MPM35516.1"/>
    </source>
</evidence>
<dbReference type="Gene3D" id="3.60.15.10">
    <property type="entry name" value="Ribonuclease Z/Hydroxyacylglutathione hydrolase-like"/>
    <property type="match status" value="1"/>
</dbReference>
<organism evidence="1">
    <name type="scientific">bioreactor metagenome</name>
    <dbReference type="NCBI Taxonomy" id="1076179"/>
    <lineage>
        <taxon>unclassified sequences</taxon>
        <taxon>metagenomes</taxon>
        <taxon>ecological metagenomes</taxon>
    </lineage>
</organism>
<evidence type="ECO:0008006" key="2">
    <source>
        <dbReference type="Google" id="ProtNLM"/>
    </source>
</evidence>
<dbReference type="InterPro" id="IPR036866">
    <property type="entry name" value="RibonucZ/Hydroxyglut_hydro"/>
</dbReference>
<dbReference type="GO" id="GO:0016740">
    <property type="term" value="F:transferase activity"/>
    <property type="evidence" value="ECO:0007669"/>
    <property type="project" value="TreeGrafter"/>
</dbReference>
<dbReference type="PANTHER" id="PTHR13754">
    <property type="entry name" value="METALLO-BETA-LACTAMASE SUPERFAMILY PROTEIN"/>
    <property type="match status" value="1"/>
</dbReference>
<dbReference type="PANTHER" id="PTHR13754:SF13">
    <property type="entry name" value="METALLO-BETA-LACTAMASE SUPERFAMILY PROTEIN (AFU_ORTHOLOGUE AFUA_3G07630)"/>
    <property type="match status" value="1"/>
</dbReference>
<dbReference type="EMBL" id="VSSQ01007312">
    <property type="protein sequence ID" value="MPM35516.1"/>
    <property type="molecule type" value="Genomic_DNA"/>
</dbReference>
<accession>A0A644Z3T5</accession>
<protein>
    <recommendedName>
        <fullName evidence="2">Metallo-beta-lactamase domain-containing protein</fullName>
    </recommendedName>
</protein>
<dbReference type="AlphaFoldDB" id="A0A644Z3T5"/>
<gene>
    <name evidence="1" type="ORF">SDC9_82109</name>
</gene>
<name>A0A644Z3T5_9ZZZZ</name>
<comment type="caution">
    <text evidence="1">The sequence shown here is derived from an EMBL/GenBank/DDBJ whole genome shotgun (WGS) entry which is preliminary data.</text>
</comment>
<proteinExistence type="predicted"/>
<reference evidence="1" key="1">
    <citation type="submission" date="2019-08" db="EMBL/GenBank/DDBJ databases">
        <authorList>
            <person name="Kucharzyk K."/>
            <person name="Murdoch R.W."/>
            <person name="Higgins S."/>
            <person name="Loffler F."/>
        </authorList>
    </citation>
    <scope>NUCLEOTIDE SEQUENCE</scope>
</reference>
<dbReference type="InterPro" id="IPR052926">
    <property type="entry name" value="Metallo-beta-lactamase_dom"/>
</dbReference>
<sequence length="91" mass="9900">MIVITGCGHYGLVNICSHIEKLFKKPVKAFVGGTHLVAFPFERTEKTIEELKGSSLKVLAVGHCTGSDAMQAFSKELSIFKPLHTGTKIIL</sequence>